<organism evidence="9">
    <name type="scientific">Cacopsylla melanoneura</name>
    <dbReference type="NCBI Taxonomy" id="428564"/>
    <lineage>
        <taxon>Eukaryota</taxon>
        <taxon>Metazoa</taxon>
        <taxon>Ecdysozoa</taxon>
        <taxon>Arthropoda</taxon>
        <taxon>Hexapoda</taxon>
        <taxon>Insecta</taxon>
        <taxon>Pterygota</taxon>
        <taxon>Neoptera</taxon>
        <taxon>Paraneoptera</taxon>
        <taxon>Hemiptera</taxon>
        <taxon>Sternorrhyncha</taxon>
        <taxon>Psylloidea</taxon>
        <taxon>Psyllidae</taxon>
        <taxon>Psyllinae</taxon>
        <taxon>Cacopsylla</taxon>
    </lineage>
</organism>
<dbReference type="InterPro" id="IPR001254">
    <property type="entry name" value="Trypsin_dom"/>
</dbReference>
<feature type="chain" id="PRO_5034057403" evidence="7">
    <location>
        <begin position="32"/>
        <end position="571"/>
    </location>
</feature>
<dbReference type="GO" id="GO:0004252">
    <property type="term" value="F:serine-type endopeptidase activity"/>
    <property type="evidence" value="ECO:0007669"/>
    <property type="project" value="InterPro"/>
</dbReference>
<feature type="domain" description="Peptidase S1" evidence="8">
    <location>
        <begin position="299"/>
        <end position="559"/>
    </location>
</feature>
<protein>
    <submittedName>
        <fullName evidence="9">Serine protease snake</fullName>
    </submittedName>
</protein>
<accession>A0A8D8QN68</accession>
<dbReference type="Pfam" id="PF00089">
    <property type="entry name" value="Trypsin"/>
    <property type="match status" value="1"/>
</dbReference>
<name>A0A8D8QN68_9HEMI</name>
<dbReference type="SMART" id="SM00020">
    <property type="entry name" value="Tryp_SPc"/>
    <property type="match status" value="1"/>
</dbReference>
<keyword evidence="5" id="KW-0378">Hydrolase</keyword>
<feature type="region of interest" description="Disordered" evidence="6">
    <location>
        <begin position="174"/>
        <end position="198"/>
    </location>
</feature>
<dbReference type="EMBL" id="HBUF01088268">
    <property type="protein sequence ID" value="CAG6634936.1"/>
    <property type="molecule type" value="Transcribed_RNA"/>
</dbReference>
<evidence type="ECO:0000256" key="6">
    <source>
        <dbReference type="SAM" id="MobiDB-lite"/>
    </source>
</evidence>
<keyword evidence="3" id="KW-0325">Glycoprotein</keyword>
<dbReference type="GO" id="GO:0006508">
    <property type="term" value="P:proteolysis"/>
    <property type="evidence" value="ECO:0007669"/>
    <property type="project" value="UniProtKB-KW"/>
</dbReference>
<dbReference type="PROSITE" id="PS00135">
    <property type="entry name" value="TRYPSIN_SER"/>
    <property type="match status" value="1"/>
</dbReference>
<dbReference type="PRINTS" id="PR00722">
    <property type="entry name" value="CHYMOTRYPSIN"/>
</dbReference>
<evidence type="ECO:0000256" key="2">
    <source>
        <dbReference type="ARBA" id="ARBA00023157"/>
    </source>
</evidence>
<dbReference type="FunFam" id="2.40.10.10:FF:000028">
    <property type="entry name" value="Serine protease easter"/>
    <property type="match status" value="1"/>
</dbReference>
<feature type="compositionally biased region" description="Basic and acidic residues" evidence="6">
    <location>
        <begin position="182"/>
        <end position="196"/>
    </location>
</feature>
<evidence type="ECO:0000256" key="5">
    <source>
        <dbReference type="RuleBase" id="RU363034"/>
    </source>
</evidence>
<dbReference type="PANTHER" id="PTHR24252">
    <property type="entry name" value="ACROSIN-RELATED"/>
    <property type="match status" value="1"/>
</dbReference>
<dbReference type="Gene3D" id="2.40.10.10">
    <property type="entry name" value="Trypsin-like serine proteases"/>
    <property type="match status" value="2"/>
</dbReference>
<evidence type="ECO:0000256" key="7">
    <source>
        <dbReference type="SAM" id="SignalP"/>
    </source>
</evidence>
<dbReference type="SUPFAM" id="SSF50494">
    <property type="entry name" value="Trypsin-like serine proteases"/>
    <property type="match status" value="1"/>
</dbReference>
<dbReference type="InterPro" id="IPR009003">
    <property type="entry name" value="Peptidase_S1_PA"/>
</dbReference>
<keyword evidence="5 9" id="KW-0645">Protease</keyword>
<reference evidence="9" key="1">
    <citation type="submission" date="2021-05" db="EMBL/GenBank/DDBJ databases">
        <authorList>
            <person name="Alioto T."/>
            <person name="Alioto T."/>
            <person name="Gomez Garrido J."/>
        </authorList>
    </citation>
    <scope>NUCLEOTIDE SEQUENCE</scope>
</reference>
<proteinExistence type="inferred from homology"/>
<dbReference type="InterPro" id="IPR018114">
    <property type="entry name" value="TRYPSIN_HIS"/>
</dbReference>
<dbReference type="CDD" id="cd00190">
    <property type="entry name" value="Tryp_SPc"/>
    <property type="match status" value="1"/>
</dbReference>
<keyword evidence="2" id="KW-1015">Disulfide bond</keyword>
<feature type="compositionally biased region" description="Polar residues" evidence="6">
    <location>
        <begin position="109"/>
        <end position="126"/>
    </location>
</feature>
<dbReference type="InterPro" id="IPR001314">
    <property type="entry name" value="Peptidase_S1A"/>
</dbReference>
<dbReference type="InterPro" id="IPR043504">
    <property type="entry name" value="Peptidase_S1_PA_chymotrypsin"/>
</dbReference>
<comment type="similarity">
    <text evidence="4">Belongs to the peptidase S1 family. CLIP subfamily.</text>
</comment>
<evidence type="ECO:0000259" key="8">
    <source>
        <dbReference type="PROSITE" id="PS50240"/>
    </source>
</evidence>
<feature type="signal peptide" evidence="7">
    <location>
        <begin position="1"/>
        <end position="31"/>
    </location>
</feature>
<dbReference type="InterPro" id="IPR033116">
    <property type="entry name" value="TRYPSIN_SER"/>
</dbReference>
<dbReference type="PROSITE" id="PS50240">
    <property type="entry name" value="TRYPSIN_DOM"/>
    <property type="match status" value="1"/>
</dbReference>
<keyword evidence="5" id="KW-0720">Serine protease</keyword>
<dbReference type="PROSITE" id="PS00134">
    <property type="entry name" value="TRYPSIN_HIS"/>
    <property type="match status" value="1"/>
</dbReference>
<evidence type="ECO:0000313" key="9">
    <source>
        <dbReference type="EMBL" id="CAG6634936.1"/>
    </source>
</evidence>
<feature type="region of interest" description="Disordered" evidence="6">
    <location>
        <begin position="109"/>
        <end position="151"/>
    </location>
</feature>
<dbReference type="PANTHER" id="PTHR24252:SF7">
    <property type="entry name" value="HYALIN"/>
    <property type="match status" value="1"/>
</dbReference>
<evidence type="ECO:0000256" key="4">
    <source>
        <dbReference type="ARBA" id="ARBA00024195"/>
    </source>
</evidence>
<evidence type="ECO:0000256" key="3">
    <source>
        <dbReference type="ARBA" id="ARBA00023180"/>
    </source>
</evidence>
<evidence type="ECO:0000256" key="1">
    <source>
        <dbReference type="ARBA" id="ARBA00022729"/>
    </source>
</evidence>
<sequence>MVVNVRSHSFYLFALCVPWCLICVSDTRSLASPLNTSISHSVLVDGSPSNGGEVNHQLAINPWFGNGLLSSIMRSSRQSDANYVGNSFSSSIDDRPVWGESNLSSNNVTSQELGVTGKPNNSSIYSNKRETSLSDIQSDEGPVWGSNSQSSNKLIHQEPAVTENLETFSDERETLTSDSELDDRPVWGENLPKVDEFTTGPEEDIFQGVSYEYSGSTEADVVMSIDFVSPRTFPKNESGFVENKASANIRIEANPQGEAHLDEHGMLKIIPTSLTKVVVTKSSRYCFSHCMYPYNVPYVHGGINAGLHEFPHMTALGYGSEEVRGRFPVWSNCGGTLISKNYVLTAAHCTDSSWGHPTVVRVGEHDLSRKDEGAHAVDHPIKRIIVHPDYRSGVTLYNDIALLELTTPVNFTKHVRPACLFNHREKTENSNVQDVRTAVATGWGNMGFVDAPSDILQKVTLDLINSTECSKYHKADSYNPSGIIESQLCAGVLAGGKDTCVGDSGGPLQVMNTVFDPLRKCPIEIIGITSFGKFCGETGSPGVYTSVAHFVPWIEDIVWPTNETEKLNTKT</sequence>
<keyword evidence="1 7" id="KW-0732">Signal</keyword>
<dbReference type="AlphaFoldDB" id="A0A8D8QN68"/>